<name>A0A348WBM4_9RHOB</name>
<dbReference type="AlphaFoldDB" id="A0A348WBM4"/>
<comment type="caution">
    <text evidence="1">The sequence shown here is derived from an EMBL/GenBank/DDBJ whole genome shotgun (WGS) entry which is preliminary data.</text>
</comment>
<gene>
    <name evidence="1" type="ORF">DCS45_08685</name>
</gene>
<evidence type="ECO:0000313" key="1">
    <source>
        <dbReference type="EMBL" id="HAR51936.1"/>
    </source>
</evidence>
<proteinExistence type="predicted"/>
<evidence type="ECO:0000313" key="2">
    <source>
        <dbReference type="Proteomes" id="UP000264719"/>
    </source>
</evidence>
<dbReference type="Proteomes" id="UP000264719">
    <property type="component" value="Unassembled WGS sequence"/>
</dbReference>
<organism evidence="1 2">
    <name type="scientific">Roseovarius nubinhibens</name>
    <dbReference type="NCBI Taxonomy" id="314263"/>
    <lineage>
        <taxon>Bacteria</taxon>
        <taxon>Pseudomonadati</taxon>
        <taxon>Pseudomonadota</taxon>
        <taxon>Alphaproteobacteria</taxon>
        <taxon>Rhodobacterales</taxon>
        <taxon>Roseobacteraceae</taxon>
        <taxon>Roseovarius</taxon>
    </lineage>
</organism>
<reference evidence="1 2" key="1">
    <citation type="journal article" date="2018" name="Nat. Biotechnol.">
        <title>A standardized bacterial taxonomy based on genome phylogeny substantially revises the tree of life.</title>
        <authorList>
            <person name="Parks D.H."/>
            <person name="Chuvochina M."/>
            <person name="Waite D.W."/>
            <person name="Rinke C."/>
            <person name="Skarshewski A."/>
            <person name="Chaumeil P.A."/>
            <person name="Hugenholtz P."/>
        </authorList>
    </citation>
    <scope>NUCLEOTIDE SEQUENCE [LARGE SCALE GENOMIC DNA]</scope>
    <source>
        <strain evidence="1">UBA9169</strain>
    </source>
</reference>
<protein>
    <submittedName>
        <fullName evidence="1">Uncharacterized protein</fullName>
    </submittedName>
</protein>
<dbReference type="EMBL" id="DMVW01000087">
    <property type="protein sequence ID" value="HAR51936.1"/>
    <property type="molecule type" value="Genomic_DNA"/>
</dbReference>
<accession>A0A348WBM4</accession>
<feature type="non-terminal residue" evidence="1">
    <location>
        <position position="1"/>
    </location>
</feature>
<sequence length="63" mass="6700">YFREGEEPIFGIAFDGGFAMGNDLELFATGERDTIREVTTSDGQTGKVGKKATFGSISSGGLY</sequence>